<dbReference type="EMBL" id="OB691809">
    <property type="protein sequence ID" value="CAD7237774.1"/>
    <property type="molecule type" value="Genomic_DNA"/>
</dbReference>
<dbReference type="NCBIfam" id="NF008352">
    <property type="entry name" value="PRK11139.1"/>
    <property type="match status" value="1"/>
</dbReference>
<dbReference type="Gene3D" id="1.10.10.10">
    <property type="entry name" value="Winged helix-like DNA-binding domain superfamily/Winged helix DNA-binding domain"/>
    <property type="match status" value="1"/>
</dbReference>
<dbReference type="PROSITE" id="PS50931">
    <property type="entry name" value="HTH_LYSR"/>
    <property type="match status" value="1"/>
</dbReference>
<dbReference type="AlphaFoldDB" id="A0A7R8ZX81"/>
<dbReference type="InterPro" id="IPR058163">
    <property type="entry name" value="LysR-type_TF_proteobact-type"/>
</dbReference>
<gene>
    <name evidence="5" type="ORF">CTOB1V02_LOCUS15589</name>
</gene>
<organism evidence="5">
    <name type="scientific">Cyprideis torosa</name>
    <dbReference type="NCBI Taxonomy" id="163714"/>
    <lineage>
        <taxon>Eukaryota</taxon>
        <taxon>Metazoa</taxon>
        <taxon>Ecdysozoa</taxon>
        <taxon>Arthropoda</taxon>
        <taxon>Crustacea</taxon>
        <taxon>Oligostraca</taxon>
        <taxon>Ostracoda</taxon>
        <taxon>Podocopa</taxon>
        <taxon>Podocopida</taxon>
        <taxon>Cytherocopina</taxon>
        <taxon>Cytheroidea</taxon>
        <taxon>Cytherideidae</taxon>
        <taxon>Cyprideis</taxon>
    </lineage>
</organism>
<dbReference type="FunFam" id="1.10.10.10:FF:000038">
    <property type="entry name" value="Glycine cleavage system transcriptional activator"/>
    <property type="match status" value="1"/>
</dbReference>
<name>A0A7R8ZX81_9CRUS</name>
<keyword evidence="2" id="KW-0805">Transcription regulation</keyword>
<dbReference type="OrthoDB" id="8299860at2759"/>
<dbReference type="PANTHER" id="PTHR30537:SF74">
    <property type="entry name" value="HTH-TYPE TRANSCRIPTIONAL REGULATOR TRPI"/>
    <property type="match status" value="1"/>
</dbReference>
<dbReference type="SUPFAM" id="SSF46785">
    <property type="entry name" value="Winged helix' DNA-binding domain"/>
    <property type="match status" value="1"/>
</dbReference>
<reference evidence="5" key="1">
    <citation type="submission" date="2020-11" db="EMBL/GenBank/DDBJ databases">
        <authorList>
            <person name="Tran Van P."/>
        </authorList>
    </citation>
    <scope>NUCLEOTIDE SEQUENCE</scope>
</reference>
<accession>A0A7R8ZX81</accession>
<evidence type="ECO:0000256" key="4">
    <source>
        <dbReference type="ARBA" id="ARBA00023163"/>
    </source>
</evidence>
<dbReference type="InterPro" id="IPR005119">
    <property type="entry name" value="LysR_subst-bd"/>
</dbReference>
<sequence>MASPLPPLSWLRAFEASARHLSFTHAAQELNLTQAAISKQVKLLEHFLHTPLFERKPRSLILTKTGAAYLPKVRDGFERLAAGTEEVFGRRRAQTLTLRAATGFAVNWLAPRLPDFFEKHPLVPLRIMSSVWNEPFEKERYDLDICYGLGLWQGFRADRLGWETITPLCAPTMAARLQTPKDLEAERILHVMGYQDGWANWLSAAGVTGLDAGSGTHLDTSLMAFEMAAHGLGVALGRRSMAARELASGRLVKPFDLEVPVQEAFFLLTPEIGAQHPHAETFRDWILATIQAEELIRQ</sequence>
<dbReference type="GO" id="GO:0043565">
    <property type="term" value="F:sequence-specific DNA binding"/>
    <property type="evidence" value="ECO:0007669"/>
    <property type="project" value="TreeGrafter"/>
</dbReference>
<dbReference type="CDD" id="cd08432">
    <property type="entry name" value="PBP2_GcdR_TrpI_HvrB_AmpR_like"/>
    <property type="match status" value="1"/>
</dbReference>
<keyword evidence="4" id="KW-0804">Transcription</keyword>
<evidence type="ECO:0000256" key="3">
    <source>
        <dbReference type="ARBA" id="ARBA00023125"/>
    </source>
</evidence>
<dbReference type="InterPro" id="IPR036388">
    <property type="entry name" value="WH-like_DNA-bd_sf"/>
</dbReference>
<dbReference type="Pfam" id="PF03466">
    <property type="entry name" value="LysR_substrate"/>
    <property type="match status" value="1"/>
</dbReference>
<dbReference type="PRINTS" id="PR00039">
    <property type="entry name" value="HTHLYSR"/>
</dbReference>
<dbReference type="InterPro" id="IPR000847">
    <property type="entry name" value="LysR_HTH_N"/>
</dbReference>
<dbReference type="Gene3D" id="3.40.190.10">
    <property type="entry name" value="Periplasmic binding protein-like II"/>
    <property type="match status" value="2"/>
</dbReference>
<evidence type="ECO:0000256" key="1">
    <source>
        <dbReference type="ARBA" id="ARBA00009437"/>
    </source>
</evidence>
<evidence type="ECO:0000256" key="2">
    <source>
        <dbReference type="ARBA" id="ARBA00023015"/>
    </source>
</evidence>
<protein>
    <submittedName>
        <fullName evidence="5">Uncharacterized protein</fullName>
    </submittedName>
</protein>
<dbReference type="Pfam" id="PF00126">
    <property type="entry name" value="HTH_1"/>
    <property type="match status" value="1"/>
</dbReference>
<evidence type="ECO:0000313" key="5">
    <source>
        <dbReference type="EMBL" id="CAD7237774.1"/>
    </source>
</evidence>
<dbReference type="InterPro" id="IPR036390">
    <property type="entry name" value="WH_DNA-bd_sf"/>
</dbReference>
<dbReference type="GO" id="GO:0006351">
    <property type="term" value="P:DNA-templated transcription"/>
    <property type="evidence" value="ECO:0007669"/>
    <property type="project" value="TreeGrafter"/>
</dbReference>
<dbReference type="GO" id="GO:0003700">
    <property type="term" value="F:DNA-binding transcription factor activity"/>
    <property type="evidence" value="ECO:0007669"/>
    <property type="project" value="InterPro"/>
</dbReference>
<dbReference type="SUPFAM" id="SSF53850">
    <property type="entry name" value="Periplasmic binding protein-like II"/>
    <property type="match status" value="1"/>
</dbReference>
<proteinExistence type="inferred from homology"/>
<dbReference type="PANTHER" id="PTHR30537">
    <property type="entry name" value="HTH-TYPE TRANSCRIPTIONAL REGULATOR"/>
    <property type="match status" value="1"/>
</dbReference>
<comment type="similarity">
    <text evidence="1">Belongs to the LysR transcriptional regulatory family.</text>
</comment>
<keyword evidence="3" id="KW-0238">DNA-binding</keyword>